<keyword evidence="6" id="KW-1185">Reference proteome</keyword>
<dbReference type="Proteomes" id="UP000655225">
    <property type="component" value="Unassembled WGS sequence"/>
</dbReference>
<comment type="caution">
    <text evidence="5">The sequence shown here is derived from an EMBL/GenBank/DDBJ whole genome shotgun (WGS) entry which is preliminary data.</text>
</comment>
<feature type="compositionally biased region" description="Polar residues" evidence="2">
    <location>
        <begin position="1"/>
        <end position="23"/>
    </location>
</feature>
<dbReference type="InterPro" id="IPR039331">
    <property type="entry name" value="PAPs-like"/>
</dbReference>
<gene>
    <name evidence="5" type="ORF">HHK36_008585</name>
</gene>
<feature type="region of interest" description="Disordered" evidence="2">
    <location>
        <begin position="1"/>
        <end position="74"/>
    </location>
</feature>
<dbReference type="Gene3D" id="3.60.21.10">
    <property type="match status" value="1"/>
</dbReference>
<evidence type="ECO:0000259" key="4">
    <source>
        <dbReference type="Pfam" id="PF14008"/>
    </source>
</evidence>
<evidence type="ECO:0000256" key="3">
    <source>
        <dbReference type="SAM" id="Phobius"/>
    </source>
</evidence>
<evidence type="ECO:0000256" key="2">
    <source>
        <dbReference type="SAM" id="MobiDB-lite"/>
    </source>
</evidence>
<dbReference type="PANTHER" id="PTHR22953">
    <property type="entry name" value="ACID PHOSPHATASE RELATED"/>
    <property type="match status" value="1"/>
</dbReference>
<name>A0A834ZGL9_TETSI</name>
<dbReference type="EMBL" id="JABCRI010000005">
    <property type="protein sequence ID" value="KAF8406496.1"/>
    <property type="molecule type" value="Genomic_DNA"/>
</dbReference>
<keyword evidence="3" id="KW-0472">Membrane</keyword>
<dbReference type="GO" id="GO:0003993">
    <property type="term" value="F:acid phosphatase activity"/>
    <property type="evidence" value="ECO:0007669"/>
    <property type="project" value="InterPro"/>
</dbReference>
<keyword evidence="3" id="KW-1133">Transmembrane helix</keyword>
<dbReference type="OrthoDB" id="45007at2759"/>
<feature type="domain" description="Purple acid phosphatase C-terminal" evidence="4">
    <location>
        <begin position="120"/>
        <end position="179"/>
    </location>
</feature>
<dbReference type="AlphaFoldDB" id="A0A834ZGL9"/>
<protein>
    <recommendedName>
        <fullName evidence="4">Purple acid phosphatase C-terminal domain-containing protein</fullName>
    </recommendedName>
</protein>
<evidence type="ECO:0000313" key="6">
    <source>
        <dbReference type="Proteomes" id="UP000655225"/>
    </source>
</evidence>
<evidence type="ECO:0000256" key="1">
    <source>
        <dbReference type="ARBA" id="ARBA00022729"/>
    </source>
</evidence>
<dbReference type="PANTHER" id="PTHR22953:SF86">
    <property type="entry name" value="PURPLE ACID PHOSPHATASE 10"/>
    <property type="match status" value="1"/>
</dbReference>
<evidence type="ECO:0000313" key="5">
    <source>
        <dbReference type="EMBL" id="KAF8406496.1"/>
    </source>
</evidence>
<sequence length="217" mass="24444">MLGVGQTLTKSMLSPMEATNGSNEGEAAPSSENTPSETALEPETEEEPTTVAKRLQKPSLKQMKTKPLPSSLRNKGRRRMQPWIWVLMALLVLVLFLERVSNIAYNIVNGVCYPVNDQSAPVYITLGDGGNLEGLATNMTEPQPQYSAYREASFGHAIFDIKNRTHAYYSWHRNQDGNALEADSLWFFNRYWNPLETCHDTQVVISFALNKYQISIQ</sequence>
<reference evidence="5 6" key="1">
    <citation type="submission" date="2020-04" db="EMBL/GenBank/DDBJ databases">
        <title>Plant Genome Project.</title>
        <authorList>
            <person name="Zhang R.-G."/>
        </authorList>
    </citation>
    <scope>NUCLEOTIDE SEQUENCE [LARGE SCALE GENOMIC DNA]</scope>
    <source>
        <strain evidence="5">YNK0</strain>
        <tissue evidence="5">Leaf</tissue>
    </source>
</reference>
<accession>A0A834ZGL9</accession>
<organism evidence="5 6">
    <name type="scientific">Tetracentron sinense</name>
    <name type="common">Spur-leaf</name>
    <dbReference type="NCBI Taxonomy" id="13715"/>
    <lineage>
        <taxon>Eukaryota</taxon>
        <taxon>Viridiplantae</taxon>
        <taxon>Streptophyta</taxon>
        <taxon>Embryophyta</taxon>
        <taxon>Tracheophyta</taxon>
        <taxon>Spermatophyta</taxon>
        <taxon>Magnoliopsida</taxon>
        <taxon>Trochodendrales</taxon>
        <taxon>Trochodendraceae</taxon>
        <taxon>Tetracentron</taxon>
    </lineage>
</organism>
<feature type="transmembrane region" description="Helical" evidence="3">
    <location>
        <begin position="80"/>
        <end position="97"/>
    </location>
</feature>
<proteinExistence type="predicted"/>
<dbReference type="InterPro" id="IPR029052">
    <property type="entry name" value="Metallo-depent_PP-like"/>
</dbReference>
<dbReference type="Pfam" id="PF14008">
    <property type="entry name" value="Metallophos_C"/>
    <property type="match status" value="1"/>
</dbReference>
<keyword evidence="1" id="KW-0732">Signal</keyword>
<keyword evidence="3" id="KW-0812">Transmembrane</keyword>
<dbReference type="SUPFAM" id="SSF56300">
    <property type="entry name" value="Metallo-dependent phosphatases"/>
    <property type="match status" value="1"/>
</dbReference>
<dbReference type="InterPro" id="IPR025733">
    <property type="entry name" value="PAPs_C"/>
</dbReference>